<dbReference type="SUPFAM" id="SSF52540">
    <property type="entry name" value="P-loop containing nucleoside triphosphate hydrolases"/>
    <property type="match status" value="1"/>
</dbReference>
<evidence type="ECO:0000313" key="2">
    <source>
        <dbReference type="EMBL" id="CAB4220656.1"/>
    </source>
</evidence>
<protein>
    <submittedName>
        <fullName evidence="1">Uncharacterized protein</fullName>
    </submittedName>
</protein>
<proteinExistence type="predicted"/>
<organism evidence="1">
    <name type="scientific">uncultured Caudovirales phage</name>
    <dbReference type="NCBI Taxonomy" id="2100421"/>
    <lineage>
        <taxon>Viruses</taxon>
        <taxon>Duplodnaviria</taxon>
        <taxon>Heunggongvirae</taxon>
        <taxon>Uroviricota</taxon>
        <taxon>Caudoviricetes</taxon>
        <taxon>Peduoviridae</taxon>
        <taxon>Maltschvirus</taxon>
        <taxon>Maltschvirus maltsch</taxon>
    </lineage>
</organism>
<reference evidence="1" key="1">
    <citation type="submission" date="2020-05" db="EMBL/GenBank/DDBJ databases">
        <authorList>
            <person name="Chiriac C."/>
            <person name="Salcher M."/>
            <person name="Ghai R."/>
            <person name="Kavagutti S V."/>
        </authorList>
    </citation>
    <scope>NUCLEOTIDE SEQUENCE</scope>
</reference>
<dbReference type="EMBL" id="LR797501">
    <property type="protein sequence ID" value="CAB4220656.1"/>
    <property type="molecule type" value="Genomic_DNA"/>
</dbReference>
<sequence>MYDINELPALKKHWLLRTSNIPRRFLGLEPQDIIDRAGEFPSEVSTWIDDSVGGHVIKQIGNIGINGVGLLFDGGPGIGKTTHAVVAAMEFVRRLPRDDAEAAKILGLSASDYGLSARPIYYMTYPEFLSRKKSTFDADHDDKRNMVYELDGFHGRSKLDFLNVRILVIDDLGKEYGSKYDDSSFDEILRLRYDKALPTIVTTNVRLEDWEAEYKEAMASFAHEAFVRVPIIGSDLRAAQ</sequence>
<evidence type="ECO:0000313" key="1">
    <source>
        <dbReference type="EMBL" id="CAB4179084.1"/>
    </source>
</evidence>
<dbReference type="Gene3D" id="3.40.50.300">
    <property type="entry name" value="P-loop containing nucleotide triphosphate hydrolases"/>
    <property type="match status" value="1"/>
</dbReference>
<name>A0A6J5QHD8_9CAUD</name>
<gene>
    <name evidence="1" type="ORF">UFOVP1033_49</name>
    <name evidence="2" type="ORF">UFOVP1631_49</name>
</gene>
<accession>A0A6J5QHD8</accession>
<dbReference type="InterPro" id="IPR027417">
    <property type="entry name" value="P-loop_NTPase"/>
</dbReference>
<dbReference type="EMBL" id="LR796981">
    <property type="protein sequence ID" value="CAB4179084.1"/>
    <property type="molecule type" value="Genomic_DNA"/>
</dbReference>